<evidence type="ECO:0000256" key="3">
    <source>
        <dbReference type="ARBA" id="ARBA00040010"/>
    </source>
</evidence>
<evidence type="ECO:0000256" key="2">
    <source>
        <dbReference type="ARBA" id="ARBA00025180"/>
    </source>
</evidence>
<organism evidence="6 7">
    <name type="scientific">Strongylus vulgaris</name>
    <name type="common">Blood worm</name>
    <dbReference type="NCBI Taxonomy" id="40348"/>
    <lineage>
        <taxon>Eukaryota</taxon>
        <taxon>Metazoa</taxon>
        <taxon>Ecdysozoa</taxon>
        <taxon>Nematoda</taxon>
        <taxon>Chromadorea</taxon>
        <taxon>Rhabditida</taxon>
        <taxon>Rhabditina</taxon>
        <taxon>Rhabditomorpha</taxon>
        <taxon>Strongyloidea</taxon>
        <taxon>Strongylidae</taxon>
        <taxon>Strongylus</taxon>
    </lineage>
</organism>
<evidence type="ECO:0000256" key="4">
    <source>
        <dbReference type="SAM" id="MobiDB-lite"/>
    </source>
</evidence>
<dbReference type="Proteomes" id="UP000270094">
    <property type="component" value="Unassembled WGS sequence"/>
</dbReference>
<dbReference type="SUPFAM" id="SSF81296">
    <property type="entry name" value="E set domains"/>
    <property type="match status" value="1"/>
</dbReference>
<evidence type="ECO:0000256" key="1">
    <source>
        <dbReference type="ARBA" id="ARBA00010926"/>
    </source>
</evidence>
<gene>
    <name evidence="6" type="ORF">SVUK_LOCUS11068</name>
</gene>
<proteinExistence type="inferred from homology"/>
<dbReference type="GO" id="GO:0005737">
    <property type="term" value="C:cytoplasm"/>
    <property type="evidence" value="ECO:0007669"/>
    <property type="project" value="TreeGrafter"/>
</dbReference>
<accession>A0A3P7ISB4</accession>
<dbReference type="PANTHER" id="PTHR10343:SF84">
    <property type="entry name" value="5'-AMP-ACTIVATED PROTEIN KINASE SUBUNIT BETA-1"/>
    <property type="match status" value="1"/>
</dbReference>
<dbReference type="GO" id="GO:0031588">
    <property type="term" value="C:nucleotide-activated protein kinase complex"/>
    <property type="evidence" value="ECO:0007669"/>
    <property type="project" value="TreeGrafter"/>
</dbReference>
<dbReference type="GO" id="GO:0007165">
    <property type="term" value="P:signal transduction"/>
    <property type="evidence" value="ECO:0007669"/>
    <property type="project" value="TreeGrafter"/>
</dbReference>
<dbReference type="Pfam" id="PF16561">
    <property type="entry name" value="AMPK1_CBM"/>
    <property type="match status" value="1"/>
</dbReference>
<evidence type="ECO:0000313" key="7">
    <source>
        <dbReference type="Proteomes" id="UP000270094"/>
    </source>
</evidence>
<feature type="domain" description="AMP-activated protein kinase glycogen-binding" evidence="5">
    <location>
        <begin position="40"/>
        <end position="122"/>
    </location>
</feature>
<dbReference type="Gene3D" id="2.60.40.10">
    <property type="entry name" value="Immunoglobulins"/>
    <property type="match status" value="1"/>
</dbReference>
<name>A0A3P7ISB4_STRVU</name>
<comment type="function">
    <text evidence="2">Non-catalytic subunit of AMP-activated protein kinase (AMPK), an energy sensor protein kinase that plays a key role in regulating cellular energy metabolism. In response to reduction of intracellular ATP levels, AMPK activates energy-producing pathways and inhibits energy-consuming processes: inhibits protein, carbohydrate and lipid biosynthesis, as well as cell growth and proliferation. AMPK acts via direct phosphorylation of metabolic enzymes, and by longer-term effects via phosphorylation of transcription regulators. Also acts as a regulator of cellular polarity by remodeling the actin cytoskeleton; probably by indirectly activating myosin. Beta non-catalytic subunit acts as a scaffold on which the AMPK complex assembles, via its C-terminus that bridges alpha (PRKAA1 or PRKAA2) and gamma subunits (PRKAG1, PRKAG2 or PRKAG3).</text>
</comment>
<dbReference type="AlphaFoldDB" id="A0A3P7ISB4"/>
<dbReference type="CDD" id="cd02859">
    <property type="entry name" value="E_set_AMPKbeta_like_N"/>
    <property type="match status" value="1"/>
</dbReference>
<protein>
    <recommendedName>
        <fullName evidence="3">5'-AMP-activated protein kinase subunit beta-1</fullName>
    </recommendedName>
</protein>
<dbReference type="GO" id="GO:0019901">
    <property type="term" value="F:protein kinase binding"/>
    <property type="evidence" value="ECO:0007669"/>
    <property type="project" value="TreeGrafter"/>
</dbReference>
<feature type="compositionally biased region" description="Basic and acidic residues" evidence="4">
    <location>
        <begin position="1"/>
        <end position="23"/>
    </location>
</feature>
<sequence>MLKRDMEKTNKDEKPVLGKEPTKEGAGAAEDLAKDVKCRVVIRWHYSKANEPRRVYVCGSWDGWDSHIRLYRSDDVFSTVLHLSPGYYEFKFFVDNEWMTNEHLPFTDVGYYSKNIITVKEEEPDVAAEEKNAS</sequence>
<dbReference type="GO" id="GO:0005634">
    <property type="term" value="C:nucleus"/>
    <property type="evidence" value="ECO:0007669"/>
    <property type="project" value="TreeGrafter"/>
</dbReference>
<dbReference type="InterPro" id="IPR032640">
    <property type="entry name" value="AMPK1_CBM"/>
</dbReference>
<dbReference type="InterPro" id="IPR014756">
    <property type="entry name" value="Ig_E-set"/>
</dbReference>
<comment type="similarity">
    <text evidence="1">Belongs to the 5'-AMP-activated protein kinase beta subunit family.</text>
</comment>
<dbReference type="PANTHER" id="PTHR10343">
    <property type="entry name" value="5'-AMP-ACTIVATED PROTEIN KINASE , BETA SUBUNIT"/>
    <property type="match status" value="1"/>
</dbReference>
<evidence type="ECO:0000259" key="5">
    <source>
        <dbReference type="Pfam" id="PF16561"/>
    </source>
</evidence>
<evidence type="ECO:0000313" key="6">
    <source>
        <dbReference type="EMBL" id="VDM76070.1"/>
    </source>
</evidence>
<keyword evidence="7" id="KW-1185">Reference proteome</keyword>
<dbReference type="OrthoDB" id="531008at2759"/>
<dbReference type="InterPro" id="IPR050827">
    <property type="entry name" value="CRP1_MDG1_kinase"/>
</dbReference>
<dbReference type="InterPro" id="IPR013783">
    <property type="entry name" value="Ig-like_fold"/>
</dbReference>
<reference evidence="6 7" key="1">
    <citation type="submission" date="2018-11" db="EMBL/GenBank/DDBJ databases">
        <authorList>
            <consortium name="Pathogen Informatics"/>
        </authorList>
    </citation>
    <scope>NUCLEOTIDE SEQUENCE [LARGE SCALE GENOMIC DNA]</scope>
</reference>
<feature type="region of interest" description="Disordered" evidence="4">
    <location>
        <begin position="1"/>
        <end position="30"/>
    </location>
</feature>
<dbReference type="EMBL" id="UYYB01096282">
    <property type="protein sequence ID" value="VDM76070.1"/>
    <property type="molecule type" value="Genomic_DNA"/>
</dbReference>